<feature type="chain" id="PRO_5026161421" description="HIRAN domain-containing protein" evidence="3">
    <location>
        <begin position="30"/>
        <end position="131"/>
    </location>
</feature>
<organism evidence="5 6">
    <name type="scientific">Sphingomonas horti</name>
    <dbReference type="NCBI Taxonomy" id="2682842"/>
    <lineage>
        <taxon>Bacteria</taxon>
        <taxon>Pseudomonadati</taxon>
        <taxon>Pseudomonadota</taxon>
        <taxon>Alphaproteobacteria</taxon>
        <taxon>Sphingomonadales</taxon>
        <taxon>Sphingomonadaceae</taxon>
        <taxon>Sphingomonas</taxon>
    </lineage>
</organism>
<evidence type="ECO:0000313" key="5">
    <source>
        <dbReference type="EMBL" id="MVO76484.1"/>
    </source>
</evidence>
<keyword evidence="6" id="KW-1185">Reference proteome</keyword>
<dbReference type="SMART" id="SM00910">
    <property type="entry name" value="HIRAN"/>
    <property type="match status" value="1"/>
</dbReference>
<reference evidence="5 6" key="1">
    <citation type="submission" date="2019-12" db="EMBL/GenBank/DDBJ databases">
        <authorList>
            <person name="Huq M.A."/>
        </authorList>
    </citation>
    <scope>NUCLEOTIDE SEQUENCE [LARGE SCALE GENOMIC DNA]</scope>
    <source>
        <strain evidence="5 6">MAH-20</strain>
    </source>
</reference>
<dbReference type="GO" id="GO:0003676">
    <property type="term" value="F:nucleic acid binding"/>
    <property type="evidence" value="ECO:0007669"/>
    <property type="project" value="InterPro"/>
</dbReference>
<evidence type="ECO:0000256" key="2">
    <source>
        <dbReference type="ARBA" id="ARBA00022801"/>
    </source>
</evidence>
<feature type="signal peptide" evidence="3">
    <location>
        <begin position="1"/>
        <end position="29"/>
    </location>
</feature>
<feature type="domain" description="HIRAN" evidence="4">
    <location>
        <begin position="34"/>
        <end position="128"/>
    </location>
</feature>
<name>A0A6I4IWM9_9SPHN</name>
<evidence type="ECO:0000256" key="1">
    <source>
        <dbReference type="ARBA" id="ARBA00022723"/>
    </source>
</evidence>
<protein>
    <recommendedName>
        <fullName evidence="4">HIRAN domain-containing protein</fullName>
    </recommendedName>
</protein>
<dbReference type="EMBL" id="WQMS01000001">
    <property type="protein sequence ID" value="MVO76484.1"/>
    <property type="molecule type" value="Genomic_DNA"/>
</dbReference>
<dbReference type="RefSeq" id="WP_157025103.1">
    <property type="nucleotide sequence ID" value="NZ_WQMS01000001.1"/>
</dbReference>
<evidence type="ECO:0000313" key="6">
    <source>
        <dbReference type="Proteomes" id="UP000441389"/>
    </source>
</evidence>
<comment type="caution">
    <text evidence="5">The sequence shown here is derived from an EMBL/GenBank/DDBJ whole genome shotgun (WGS) entry which is preliminary data.</text>
</comment>
<keyword evidence="3" id="KW-0732">Signal</keyword>
<dbReference type="InterPro" id="IPR006311">
    <property type="entry name" value="TAT_signal"/>
</dbReference>
<accession>A0A6I4IWM9</accession>
<proteinExistence type="predicted"/>
<dbReference type="GO" id="GO:0016818">
    <property type="term" value="F:hydrolase activity, acting on acid anhydrides, in phosphorus-containing anhydrides"/>
    <property type="evidence" value="ECO:0007669"/>
    <property type="project" value="InterPro"/>
</dbReference>
<gene>
    <name evidence="5" type="ORF">GON01_00825</name>
</gene>
<keyword evidence="2" id="KW-0378">Hydrolase</keyword>
<dbReference type="Proteomes" id="UP000441389">
    <property type="component" value="Unassembled WGS sequence"/>
</dbReference>
<evidence type="ECO:0000259" key="4">
    <source>
        <dbReference type="SMART" id="SM00910"/>
    </source>
</evidence>
<dbReference type="AlphaFoldDB" id="A0A6I4IWM9"/>
<sequence>MLTLRPTRRKLLGLLGAAPIAATAKPARAARPPVLLLKTRVNGECYYDAALAIGGLAVGDPVQLRREPTNRYDSRAIEVLDRKGRKLGYIARVDNSAAARLIDAGEALRATVARLDKPSLDIRIDVEWLPG</sequence>
<dbReference type="InterPro" id="IPR014905">
    <property type="entry name" value="HIRAN"/>
</dbReference>
<keyword evidence="1" id="KW-0479">Metal-binding</keyword>
<dbReference type="Pfam" id="PF08797">
    <property type="entry name" value="HIRAN"/>
    <property type="match status" value="1"/>
</dbReference>
<dbReference type="GO" id="GO:0008270">
    <property type="term" value="F:zinc ion binding"/>
    <property type="evidence" value="ECO:0007669"/>
    <property type="project" value="InterPro"/>
</dbReference>
<evidence type="ECO:0000256" key="3">
    <source>
        <dbReference type="SAM" id="SignalP"/>
    </source>
</evidence>
<dbReference type="Gene3D" id="3.30.70.2330">
    <property type="match status" value="1"/>
</dbReference>
<dbReference type="PROSITE" id="PS51318">
    <property type="entry name" value="TAT"/>
    <property type="match status" value="1"/>
</dbReference>